<dbReference type="EMBL" id="CAJOBA010060867">
    <property type="protein sequence ID" value="CAF4327025.1"/>
    <property type="molecule type" value="Genomic_DNA"/>
</dbReference>
<keyword evidence="6" id="KW-1185">Reference proteome</keyword>
<protein>
    <submittedName>
        <fullName evidence="2">Uncharacterized protein</fullName>
    </submittedName>
</protein>
<evidence type="ECO:0000313" key="2">
    <source>
        <dbReference type="EMBL" id="CAF1188633.1"/>
    </source>
</evidence>
<evidence type="ECO:0000256" key="1">
    <source>
        <dbReference type="SAM" id="Phobius"/>
    </source>
</evidence>
<evidence type="ECO:0000313" key="6">
    <source>
        <dbReference type="Proteomes" id="UP000663829"/>
    </source>
</evidence>
<dbReference type="EMBL" id="CAJNOK010038561">
    <property type="protein sequence ID" value="CAF1539000.1"/>
    <property type="molecule type" value="Genomic_DNA"/>
</dbReference>
<evidence type="ECO:0000313" key="3">
    <source>
        <dbReference type="EMBL" id="CAF1539000.1"/>
    </source>
</evidence>
<reference evidence="2" key="1">
    <citation type="submission" date="2021-02" db="EMBL/GenBank/DDBJ databases">
        <authorList>
            <person name="Nowell W R."/>
        </authorList>
    </citation>
    <scope>NUCLEOTIDE SEQUENCE</scope>
</reference>
<sequence>MAQSNGYFLTVNTTTHTSNSFIVNTTMLSNYLLTSTAATANIYSTLNSRPHRTRAVINAIYIIGIAFMMVIFFLLLYVNLHGRRCWIEPSTSHVNRRSLLRRKMQQDRNDDGDE</sequence>
<proteinExistence type="predicted"/>
<gene>
    <name evidence="2" type="ORF">GPM918_LOCUS23087</name>
    <name evidence="3" type="ORF">OVA965_LOCUS38671</name>
    <name evidence="4" type="ORF">SRO942_LOCUS23085</name>
    <name evidence="5" type="ORF">TMI583_LOCUS39877</name>
</gene>
<dbReference type="Proteomes" id="UP000663829">
    <property type="component" value="Unassembled WGS sequence"/>
</dbReference>
<comment type="caution">
    <text evidence="2">The sequence shown here is derived from an EMBL/GenBank/DDBJ whole genome shotgun (WGS) entry which is preliminary data.</text>
</comment>
<accession>A0A814VB29</accession>
<organism evidence="2 6">
    <name type="scientific">Didymodactylos carnosus</name>
    <dbReference type="NCBI Taxonomy" id="1234261"/>
    <lineage>
        <taxon>Eukaryota</taxon>
        <taxon>Metazoa</taxon>
        <taxon>Spiralia</taxon>
        <taxon>Gnathifera</taxon>
        <taxon>Rotifera</taxon>
        <taxon>Eurotatoria</taxon>
        <taxon>Bdelloidea</taxon>
        <taxon>Philodinida</taxon>
        <taxon>Philodinidae</taxon>
        <taxon>Didymodactylos</taxon>
    </lineage>
</organism>
<dbReference type="EMBL" id="CAJOBC010008114">
    <property type="protein sequence ID" value="CAF3952891.1"/>
    <property type="molecule type" value="Genomic_DNA"/>
</dbReference>
<keyword evidence="1" id="KW-0472">Membrane</keyword>
<dbReference type="EMBL" id="CAJNOQ010008114">
    <property type="protein sequence ID" value="CAF1188633.1"/>
    <property type="molecule type" value="Genomic_DNA"/>
</dbReference>
<feature type="transmembrane region" description="Helical" evidence="1">
    <location>
        <begin position="20"/>
        <end position="43"/>
    </location>
</feature>
<dbReference type="Proteomes" id="UP000681722">
    <property type="component" value="Unassembled WGS sequence"/>
</dbReference>
<dbReference type="AlphaFoldDB" id="A0A814VB29"/>
<keyword evidence="1" id="KW-1133">Transmembrane helix</keyword>
<feature type="transmembrane region" description="Helical" evidence="1">
    <location>
        <begin position="55"/>
        <end position="78"/>
    </location>
</feature>
<dbReference type="Proteomes" id="UP000677228">
    <property type="component" value="Unassembled WGS sequence"/>
</dbReference>
<keyword evidence="1" id="KW-0812">Transmembrane</keyword>
<evidence type="ECO:0000313" key="5">
    <source>
        <dbReference type="EMBL" id="CAF4327025.1"/>
    </source>
</evidence>
<name>A0A814VB29_9BILA</name>
<dbReference type="OrthoDB" id="10016229at2759"/>
<evidence type="ECO:0000313" key="4">
    <source>
        <dbReference type="EMBL" id="CAF3952891.1"/>
    </source>
</evidence>
<dbReference type="Proteomes" id="UP000682733">
    <property type="component" value="Unassembled WGS sequence"/>
</dbReference>